<dbReference type="PANTHER" id="PTHR30251:SF4">
    <property type="entry name" value="SLR1668 PROTEIN"/>
    <property type="match status" value="1"/>
</dbReference>
<dbReference type="InterPro" id="IPR008962">
    <property type="entry name" value="PapD-like_sf"/>
</dbReference>
<dbReference type="GO" id="GO:0030288">
    <property type="term" value="C:outer membrane-bounded periplasmic space"/>
    <property type="evidence" value="ECO:0007669"/>
    <property type="project" value="InterPro"/>
</dbReference>
<dbReference type="InterPro" id="IPR050643">
    <property type="entry name" value="Periplasmic_pilus_chap"/>
</dbReference>
<dbReference type="GO" id="GO:0071555">
    <property type="term" value="P:cell wall organization"/>
    <property type="evidence" value="ECO:0007669"/>
    <property type="project" value="InterPro"/>
</dbReference>
<evidence type="ECO:0000259" key="2">
    <source>
        <dbReference type="Pfam" id="PF00345"/>
    </source>
</evidence>
<organism evidence="3 4">
    <name type="scientific">Brenneria corticis</name>
    <dbReference type="NCBI Taxonomy" id="2173106"/>
    <lineage>
        <taxon>Bacteria</taxon>
        <taxon>Pseudomonadati</taxon>
        <taxon>Pseudomonadota</taxon>
        <taxon>Gammaproteobacteria</taxon>
        <taxon>Enterobacterales</taxon>
        <taxon>Pectobacteriaceae</taxon>
        <taxon>Brenneria</taxon>
    </lineage>
</organism>
<accession>A0A2U1TN28</accession>
<comment type="caution">
    <text evidence="3">The sequence shown here is derived from an EMBL/GenBank/DDBJ whole genome shotgun (WGS) entry which is preliminary data.</text>
</comment>
<proteinExistence type="predicted"/>
<dbReference type="SUPFAM" id="SSF49354">
    <property type="entry name" value="PapD-like"/>
    <property type="match status" value="1"/>
</dbReference>
<evidence type="ECO:0000313" key="3">
    <source>
        <dbReference type="EMBL" id="PWC10752.1"/>
    </source>
</evidence>
<reference evidence="3 4" key="1">
    <citation type="submission" date="2018-04" db="EMBL/GenBank/DDBJ databases">
        <title>Brenneria corticis sp.nov.</title>
        <authorList>
            <person name="Li Y."/>
        </authorList>
    </citation>
    <scope>NUCLEOTIDE SEQUENCE [LARGE SCALE GENOMIC DNA]</scope>
    <source>
        <strain evidence="3 4">CFCC 11842</strain>
    </source>
</reference>
<feature type="chain" id="PRO_5015415011" description="Pili assembly chaperone N-terminal domain-containing protein" evidence="1">
    <location>
        <begin position="26"/>
        <end position="241"/>
    </location>
</feature>
<sequence>MPRNRFIFRALILAGLWNMAPQAFAQALSIVPISQELSANKRAASFTLTNHGDKNTQIQIRSYAWTQTVNGDSYQSTARLAISPPFATIAPGKSQTIRLLLREPAGQIEEAYRVIFDQIPDNNKNKVELALRFTIPVFSKPPVATAADVRWRVEKRQDHALLIAVNHGLQHAVLTNISLNTDNNVKLRLKGPGLPYILAGSERHWRIDDRSHRLNSGVRLRLQNPGVTGHADRWLTVGSKD</sequence>
<feature type="signal peptide" evidence="1">
    <location>
        <begin position="1"/>
        <end position="25"/>
    </location>
</feature>
<dbReference type="InterPro" id="IPR016147">
    <property type="entry name" value="Pili_assmbl_chaperone_N"/>
</dbReference>
<name>A0A2U1TN28_9GAMM</name>
<dbReference type="InterPro" id="IPR013783">
    <property type="entry name" value="Ig-like_fold"/>
</dbReference>
<dbReference type="EMBL" id="QDKH01000035">
    <property type="protein sequence ID" value="PWC10752.1"/>
    <property type="molecule type" value="Genomic_DNA"/>
</dbReference>
<dbReference type="Proteomes" id="UP000296159">
    <property type="component" value="Unassembled WGS sequence"/>
</dbReference>
<evidence type="ECO:0000256" key="1">
    <source>
        <dbReference type="SAM" id="SignalP"/>
    </source>
</evidence>
<evidence type="ECO:0000313" key="4">
    <source>
        <dbReference type="Proteomes" id="UP000296159"/>
    </source>
</evidence>
<dbReference type="PANTHER" id="PTHR30251">
    <property type="entry name" value="PILUS ASSEMBLY CHAPERONE"/>
    <property type="match status" value="1"/>
</dbReference>
<keyword evidence="4" id="KW-1185">Reference proteome</keyword>
<dbReference type="Gene3D" id="2.60.40.10">
    <property type="entry name" value="Immunoglobulins"/>
    <property type="match status" value="1"/>
</dbReference>
<gene>
    <name evidence="3" type="ORF">DDT56_21455</name>
</gene>
<feature type="domain" description="Pili assembly chaperone N-terminal" evidence="2">
    <location>
        <begin position="37"/>
        <end position="142"/>
    </location>
</feature>
<dbReference type="Pfam" id="PF00345">
    <property type="entry name" value="PapD_N"/>
    <property type="match status" value="1"/>
</dbReference>
<dbReference type="AlphaFoldDB" id="A0A2U1TN28"/>
<protein>
    <recommendedName>
        <fullName evidence="2">Pili assembly chaperone N-terminal domain-containing protein</fullName>
    </recommendedName>
</protein>
<keyword evidence="1" id="KW-0732">Signal</keyword>